<reference evidence="2" key="1">
    <citation type="thesis" date="2021" institute="BYU ScholarsArchive" country="Provo, UT, USA">
        <title>Applications of and Algorithms for Genome Assembly and Genomic Analyses with an Emphasis on Marine Teleosts.</title>
        <authorList>
            <person name="Pickett B.D."/>
        </authorList>
    </citation>
    <scope>NUCLEOTIDE SEQUENCE</scope>
    <source>
        <strain evidence="2">HI-2016</strain>
    </source>
</reference>
<organism evidence="2 3">
    <name type="scientific">Albula glossodonta</name>
    <name type="common">roundjaw bonefish</name>
    <dbReference type="NCBI Taxonomy" id="121402"/>
    <lineage>
        <taxon>Eukaryota</taxon>
        <taxon>Metazoa</taxon>
        <taxon>Chordata</taxon>
        <taxon>Craniata</taxon>
        <taxon>Vertebrata</taxon>
        <taxon>Euteleostomi</taxon>
        <taxon>Actinopterygii</taxon>
        <taxon>Neopterygii</taxon>
        <taxon>Teleostei</taxon>
        <taxon>Albuliformes</taxon>
        <taxon>Albulidae</taxon>
        <taxon>Albula</taxon>
    </lineage>
</organism>
<evidence type="ECO:0000313" key="2">
    <source>
        <dbReference type="EMBL" id="KAG9331675.1"/>
    </source>
</evidence>
<sequence length="230" mass="26523">MERLVSGVSHSPDSADPVWEERLIWSLSELSRAPRQGPDAQGSSPEMEAEEWGEEMAERVELGAELTSTCDLEQEKEEKREEGEGEEKEGEGEGEERHYRGGQCIGVFQYLGESANNNSEEEEDGEEDPLVKAESLRFDCSICYNLEEQKEQPDTEEQEQECDSEEVEELRDPEEQEDFDEQEDEWDTVRQEESEEEELFLTVEHMENSCVGWVEPMSGTLRQRRRTEAS</sequence>
<name>A0A8T2MU91_9TELE</name>
<feature type="compositionally biased region" description="Acidic residues" evidence="1">
    <location>
        <begin position="83"/>
        <end position="94"/>
    </location>
</feature>
<proteinExistence type="predicted"/>
<dbReference type="Proteomes" id="UP000824540">
    <property type="component" value="Unassembled WGS sequence"/>
</dbReference>
<feature type="compositionally biased region" description="Acidic residues" evidence="1">
    <location>
        <begin position="154"/>
        <end position="186"/>
    </location>
</feature>
<evidence type="ECO:0000313" key="3">
    <source>
        <dbReference type="Proteomes" id="UP000824540"/>
    </source>
</evidence>
<feature type="region of interest" description="Disordered" evidence="1">
    <location>
        <begin position="29"/>
        <end position="133"/>
    </location>
</feature>
<accession>A0A8T2MU91</accession>
<feature type="compositionally biased region" description="Acidic residues" evidence="1">
    <location>
        <begin position="119"/>
        <end position="128"/>
    </location>
</feature>
<dbReference type="EMBL" id="JAFBMS010000308">
    <property type="protein sequence ID" value="KAG9331675.1"/>
    <property type="molecule type" value="Genomic_DNA"/>
</dbReference>
<gene>
    <name evidence="2" type="ORF">JZ751_018448</name>
</gene>
<feature type="region of interest" description="Disordered" evidence="1">
    <location>
        <begin position="147"/>
        <end position="197"/>
    </location>
</feature>
<comment type="caution">
    <text evidence="2">The sequence shown here is derived from an EMBL/GenBank/DDBJ whole genome shotgun (WGS) entry which is preliminary data.</text>
</comment>
<protein>
    <submittedName>
        <fullName evidence="2">Uncharacterized protein</fullName>
    </submittedName>
</protein>
<keyword evidence="3" id="KW-1185">Reference proteome</keyword>
<dbReference type="AlphaFoldDB" id="A0A8T2MU91"/>
<evidence type="ECO:0000256" key="1">
    <source>
        <dbReference type="SAM" id="MobiDB-lite"/>
    </source>
</evidence>